<organism evidence="2">
    <name type="scientific">Isometrus maculatus</name>
    <name type="common">Lesser brown scorpion</name>
    <name type="synonym">Scorpio maculatus</name>
    <dbReference type="NCBI Taxonomy" id="497827"/>
    <lineage>
        <taxon>Eukaryota</taxon>
        <taxon>Metazoa</taxon>
        <taxon>Ecdysozoa</taxon>
        <taxon>Arthropoda</taxon>
        <taxon>Chelicerata</taxon>
        <taxon>Arachnida</taxon>
        <taxon>Scorpiones</taxon>
        <taxon>Buthida</taxon>
        <taxon>Buthoidea</taxon>
        <taxon>Buthidae</taxon>
        <taxon>Isometrus</taxon>
    </lineage>
</organism>
<feature type="non-terminal residue" evidence="2">
    <location>
        <position position="1"/>
    </location>
</feature>
<dbReference type="Pfam" id="PF16077">
    <property type="entry name" value="Spaetzle"/>
    <property type="match status" value="1"/>
</dbReference>
<name>A0A0U1SEW4_ISOMC</name>
<protein>
    <recommendedName>
        <fullName evidence="1">Spaetzle domain-containing protein</fullName>
    </recommendedName>
</protein>
<dbReference type="AlphaFoldDB" id="A0A0U1SEW4"/>
<dbReference type="InterPro" id="IPR029034">
    <property type="entry name" value="Cystine-knot_cytokine"/>
</dbReference>
<proteinExistence type="evidence at transcript level"/>
<sequence>ASVPAGGLLSPFPASPRPYFTPKRKRRGLNRLFFLLSQLLSVTVCLGSRPNVANGWRLSRRNRNWLRDSTPRKRAYSIYQKDKVMECCPSVVSVTQPVGGRSESGFLYDLYRDTNSTQKFYETLCRKDTLGKPCNFIKDSLVSYSRCVQKYTLTYALVRKHGTDDSWRLDYIRVGSGCSCEIHRPRVSDRRL</sequence>
<feature type="domain" description="Spaetzle" evidence="1">
    <location>
        <begin position="86"/>
        <end position="182"/>
    </location>
</feature>
<dbReference type="EMBL" id="EU252234">
    <property type="protein sequence ID" value="ACD11822.1"/>
    <property type="molecule type" value="mRNA"/>
</dbReference>
<dbReference type="Gene3D" id="2.10.90.10">
    <property type="entry name" value="Cystine-knot cytokines"/>
    <property type="match status" value="1"/>
</dbReference>
<reference evidence="2" key="1">
    <citation type="submission" date="2007-10" db="EMBL/GenBank/DDBJ databases">
        <title>Classification and functional annotation of ESTs from venom glands of Isometrus maculatus.</title>
        <authorList>
            <person name="Li W."/>
            <person name="Ma Y."/>
            <person name="Zhao R."/>
            <person name="Cao Z."/>
        </authorList>
    </citation>
    <scope>NUCLEOTIDE SEQUENCE</scope>
    <source>
        <tissue evidence="2">Venom gland</tissue>
    </source>
</reference>
<evidence type="ECO:0000313" key="2">
    <source>
        <dbReference type="EMBL" id="ACD11822.1"/>
    </source>
</evidence>
<dbReference type="InterPro" id="IPR032104">
    <property type="entry name" value="Spaetzle"/>
</dbReference>
<evidence type="ECO:0000259" key="1">
    <source>
        <dbReference type="Pfam" id="PF16077"/>
    </source>
</evidence>
<accession>A0A0U1SEW4</accession>
<dbReference type="SUPFAM" id="SSF57501">
    <property type="entry name" value="Cystine-knot cytokines"/>
    <property type="match status" value="1"/>
</dbReference>
<dbReference type="PROSITE" id="PS50270">
    <property type="entry name" value="NGF_2"/>
    <property type="match status" value="1"/>
</dbReference>